<accession>A0ABW7ELL2</accession>
<gene>
    <name evidence="2" type="ORF">ACG02S_10465</name>
</gene>
<dbReference type="EMBL" id="JBIGHY010000003">
    <property type="protein sequence ID" value="MFG6414322.1"/>
    <property type="molecule type" value="Genomic_DNA"/>
</dbReference>
<sequence length="74" mass="7745">MRPSRPLEDLYWQELGGALRALVALAVVPLAACAAALTLTGAASLNRDSGSTPSRPTACQTCHFEQATSLHATH</sequence>
<keyword evidence="1" id="KW-1133">Transmembrane helix</keyword>
<proteinExistence type="predicted"/>
<evidence type="ECO:0000313" key="3">
    <source>
        <dbReference type="Proteomes" id="UP001606300"/>
    </source>
</evidence>
<reference evidence="2 3" key="1">
    <citation type="submission" date="2024-09" db="EMBL/GenBank/DDBJ databases">
        <title>Novel species of the genus Pelomonas and Roseateles isolated from streams.</title>
        <authorList>
            <person name="Lu H."/>
        </authorList>
    </citation>
    <scope>NUCLEOTIDE SEQUENCE [LARGE SCALE GENOMIC DNA]</scope>
    <source>
        <strain evidence="2 3">DC23W</strain>
    </source>
</reference>
<dbReference type="RefSeq" id="WP_394470399.1">
    <property type="nucleotide sequence ID" value="NZ_JBIGHY010000003.1"/>
</dbReference>
<organism evidence="2 3">
    <name type="scientific">Pelomonas dachongensis</name>
    <dbReference type="NCBI Taxonomy" id="3299029"/>
    <lineage>
        <taxon>Bacteria</taxon>
        <taxon>Pseudomonadati</taxon>
        <taxon>Pseudomonadota</taxon>
        <taxon>Betaproteobacteria</taxon>
        <taxon>Burkholderiales</taxon>
        <taxon>Sphaerotilaceae</taxon>
        <taxon>Roseateles</taxon>
    </lineage>
</organism>
<keyword evidence="1" id="KW-0812">Transmembrane</keyword>
<keyword evidence="3" id="KW-1185">Reference proteome</keyword>
<keyword evidence="1" id="KW-0472">Membrane</keyword>
<name>A0ABW7ELL2_9BURK</name>
<comment type="caution">
    <text evidence="2">The sequence shown here is derived from an EMBL/GenBank/DDBJ whole genome shotgun (WGS) entry which is preliminary data.</text>
</comment>
<feature type="transmembrane region" description="Helical" evidence="1">
    <location>
        <begin position="20"/>
        <end position="45"/>
    </location>
</feature>
<evidence type="ECO:0000313" key="2">
    <source>
        <dbReference type="EMBL" id="MFG6414322.1"/>
    </source>
</evidence>
<dbReference type="Proteomes" id="UP001606300">
    <property type="component" value="Unassembled WGS sequence"/>
</dbReference>
<evidence type="ECO:0000256" key="1">
    <source>
        <dbReference type="SAM" id="Phobius"/>
    </source>
</evidence>
<protein>
    <submittedName>
        <fullName evidence="2">Uncharacterized protein</fullName>
    </submittedName>
</protein>